<evidence type="ECO:0000256" key="4">
    <source>
        <dbReference type="SAM" id="MobiDB-lite"/>
    </source>
</evidence>
<dbReference type="PANTHER" id="PTHR16684:SF11">
    <property type="entry name" value="CENTROMERE PROTEIN C"/>
    <property type="match status" value="1"/>
</dbReference>
<proteinExistence type="inferred from homology"/>
<feature type="compositionally biased region" description="Basic and acidic residues" evidence="4">
    <location>
        <begin position="434"/>
        <end position="449"/>
    </location>
</feature>
<dbReference type="GO" id="GO:0019237">
    <property type="term" value="F:centromeric DNA binding"/>
    <property type="evidence" value="ECO:0007669"/>
    <property type="project" value="InterPro"/>
</dbReference>
<feature type="region of interest" description="Disordered" evidence="4">
    <location>
        <begin position="204"/>
        <end position="228"/>
    </location>
</feature>
<feature type="compositionally biased region" description="Polar residues" evidence="4">
    <location>
        <begin position="204"/>
        <end position="220"/>
    </location>
</feature>
<dbReference type="GO" id="GO:0005634">
    <property type="term" value="C:nucleus"/>
    <property type="evidence" value="ECO:0007669"/>
    <property type="project" value="UniProtKB-SubCell"/>
</dbReference>
<dbReference type="GO" id="GO:0051382">
    <property type="term" value="P:kinetochore assembly"/>
    <property type="evidence" value="ECO:0007669"/>
    <property type="project" value="InterPro"/>
</dbReference>
<dbReference type="Proteomes" id="UP000187609">
    <property type="component" value="Unassembled WGS sequence"/>
</dbReference>
<dbReference type="GO" id="GO:0051455">
    <property type="term" value="P:spindle attachment to meiosis I kinetochore"/>
    <property type="evidence" value="ECO:0007669"/>
    <property type="project" value="TreeGrafter"/>
</dbReference>
<evidence type="ECO:0000313" key="5">
    <source>
        <dbReference type="EMBL" id="OIT29893.1"/>
    </source>
</evidence>
<comment type="similarity">
    <text evidence="2">Belongs to the CENP-C/MIF2 family.</text>
</comment>
<protein>
    <recommendedName>
        <fullName evidence="7">Centromere protein c</fullName>
    </recommendedName>
</protein>
<evidence type="ECO:0000256" key="1">
    <source>
        <dbReference type="ARBA" id="ARBA00004123"/>
    </source>
</evidence>
<dbReference type="AlphaFoldDB" id="A0A314KKT4"/>
<accession>A0A314KKT4</accession>
<feature type="compositionally biased region" description="Polar residues" evidence="4">
    <location>
        <begin position="338"/>
        <end position="353"/>
    </location>
</feature>
<evidence type="ECO:0000256" key="3">
    <source>
        <dbReference type="ARBA" id="ARBA00023242"/>
    </source>
</evidence>
<dbReference type="STRING" id="49451.A0A314KKT4"/>
<dbReference type="OrthoDB" id="1939643at2759"/>
<dbReference type="Gramene" id="OIT29893">
    <property type="protein sequence ID" value="OIT29893"/>
    <property type="gene ID" value="A4A49_32667"/>
</dbReference>
<dbReference type="GO" id="GO:0000776">
    <property type="term" value="C:kinetochore"/>
    <property type="evidence" value="ECO:0007669"/>
    <property type="project" value="InterPro"/>
</dbReference>
<feature type="compositionally biased region" description="Basic and acidic residues" evidence="4">
    <location>
        <begin position="651"/>
        <end position="673"/>
    </location>
</feature>
<evidence type="ECO:0000256" key="2">
    <source>
        <dbReference type="ARBA" id="ARBA00010291"/>
    </source>
</evidence>
<dbReference type="InterPro" id="IPR028386">
    <property type="entry name" value="CENP-C/Mif2/cnp3"/>
</dbReference>
<feature type="region of interest" description="Disordered" evidence="4">
    <location>
        <begin position="432"/>
        <end position="466"/>
    </location>
</feature>
<feature type="region of interest" description="Disordered" evidence="4">
    <location>
        <begin position="702"/>
        <end position="734"/>
    </location>
</feature>
<feature type="region of interest" description="Disordered" evidence="4">
    <location>
        <begin position="321"/>
        <end position="353"/>
    </location>
</feature>
<feature type="region of interest" description="Disordered" evidence="4">
    <location>
        <begin position="646"/>
        <end position="673"/>
    </location>
</feature>
<comment type="subcellular location">
    <subcellularLocation>
        <location evidence="1">Nucleus</location>
    </subcellularLocation>
</comment>
<comment type="caution">
    <text evidence="5">The sequence shown here is derived from an EMBL/GenBank/DDBJ whole genome shotgun (WGS) entry which is preliminary data.</text>
</comment>
<dbReference type="PANTHER" id="PTHR16684">
    <property type="entry name" value="CENTROMERE PROTEIN C"/>
    <property type="match status" value="1"/>
</dbReference>
<sequence length="812" mass="90605">MANEPLTSGPVDPLHGLVGLSLFPKTIRVCKDVSVDPKDLVSVHNFMKSLETKSPVKLFEEARTIVNNGAELLNTKFMGIDGDLAMNGKKKLKERRPGLGRRKPRFAFKPSTSQPPVILGSTLESLELDMDQLEDPVEFFAAAERLEEAEKEMKRLKGISINEDVNIPLANARRRRPGILNKSVRYKHRFSSIQSESDNAFISSQETLRSDTRAGQNSQLPEEPHGLNLELQEADSPGSVEKTENRNNSFLDELLSISCEDLNGEMVLLSKLQERLQIKPFELRPLCIPEFPMTGKADGKAFGQRIRKPWKFSLEIQDLVKSPTEGTSSTHRQHEESPANNLASPTPSKSPHASLSLLKQKILKSNPLRDPFSPLNIDLYNNDSQSDHPPDWSMKMNPQCISNNAGPTESHGETENVAGFDNTNIMVPLSGSDSSHEQLMKNDSGEDNIKTGPNGSQSGKELENGYDDIDINTDINLNMRNMDSHYESDVLDKVNDVSVVNDVMKDQQGLQTESSISCQKMQDGEVLAETLSSPQAQRKADDIHNYSVETVAADSGSSEIDWQVDHMPPQREHSAEQDHHFEDSVKDVTSVVNDVMKDQQGLQTESSISCQKMQDGEVLAETLSSPQAQRKADDTHNYSVETVAVDSGSSEIDRQVDHMPPQREHSAEQDHHFEDSVKDVTSDQLRSVAVEVHSTEVGSILSEMSPQHYAQAKDKQQKAKRPARGRRETKALRSRPSIADAGTSFQDGVRRSKRMKTRPLEYWKGERLLYGWVNDSLKLVGVKYVSPIKGSVKVESYISDDYKDLVELAARY</sequence>
<name>A0A314KKT4_NICAT</name>
<keyword evidence="6" id="KW-1185">Reference proteome</keyword>
<keyword evidence="3" id="KW-0539">Nucleus</keyword>
<dbReference type="EMBL" id="MJEQ01001657">
    <property type="protein sequence ID" value="OIT29893.1"/>
    <property type="molecule type" value="Genomic_DNA"/>
</dbReference>
<dbReference type="KEGG" id="nau:109210747"/>
<reference evidence="5" key="1">
    <citation type="submission" date="2016-11" db="EMBL/GenBank/DDBJ databases">
        <title>The genome of Nicotiana attenuata.</title>
        <authorList>
            <person name="Xu S."/>
            <person name="Brockmoeller T."/>
            <person name="Gaquerel E."/>
            <person name="Navarro A."/>
            <person name="Kuhl H."/>
            <person name="Gase K."/>
            <person name="Ling Z."/>
            <person name="Zhou W."/>
            <person name="Kreitzer C."/>
            <person name="Stanke M."/>
            <person name="Tang H."/>
            <person name="Lyons E."/>
            <person name="Pandey P."/>
            <person name="Pandey S.P."/>
            <person name="Timmermann B."/>
            <person name="Baldwin I.T."/>
        </authorList>
    </citation>
    <scope>NUCLEOTIDE SEQUENCE [LARGE SCALE GENOMIC DNA]</scope>
    <source>
        <strain evidence="5">UT</strain>
    </source>
</reference>
<dbReference type="GO" id="GO:0051315">
    <property type="term" value="P:attachment of mitotic spindle microtubules to kinetochore"/>
    <property type="evidence" value="ECO:0007669"/>
    <property type="project" value="TreeGrafter"/>
</dbReference>
<evidence type="ECO:0000313" key="6">
    <source>
        <dbReference type="Proteomes" id="UP000187609"/>
    </source>
</evidence>
<gene>
    <name evidence="5" type="ORF">A4A49_32667</name>
</gene>
<organism evidence="5 6">
    <name type="scientific">Nicotiana attenuata</name>
    <name type="common">Coyote tobacco</name>
    <dbReference type="NCBI Taxonomy" id="49451"/>
    <lineage>
        <taxon>Eukaryota</taxon>
        <taxon>Viridiplantae</taxon>
        <taxon>Streptophyta</taxon>
        <taxon>Embryophyta</taxon>
        <taxon>Tracheophyta</taxon>
        <taxon>Spermatophyta</taxon>
        <taxon>Magnoliopsida</taxon>
        <taxon>eudicotyledons</taxon>
        <taxon>Gunneridae</taxon>
        <taxon>Pentapetalae</taxon>
        <taxon>asterids</taxon>
        <taxon>lamiids</taxon>
        <taxon>Solanales</taxon>
        <taxon>Solanaceae</taxon>
        <taxon>Nicotianoideae</taxon>
        <taxon>Nicotianeae</taxon>
        <taxon>Nicotiana</taxon>
    </lineage>
</organism>
<evidence type="ECO:0008006" key="7">
    <source>
        <dbReference type="Google" id="ProtNLM"/>
    </source>
</evidence>